<dbReference type="STRING" id="99656.SAMN05421659_11041"/>
<dbReference type="Proteomes" id="UP000199701">
    <property type="component" value="Unassembled WGS sequence"/>
</dbReference>
<organism evidence="2 3">
    <name type="scientific">[Clostridium] fimetarium</name>
    <dbReference type="NCBI Taxonomy" id="99656"/>
    <lineage>
        <taxon>Bacteria</taxon>
        <taxon>Bacillati</taxon>
        <taxon>Bacillota</taxon>
        <taxon>Clostridia</taxon>
        <taxon>Lachnospirales</taxon>
        <taxon>Lachnospiraceae</taxon>
    </lineage>
</organism>
<evidence type="ECO:0000313" key="2">
    <source>
        <dbReference type="EMBL" id="SEW32944.1"/>
    </source>
</evidence>
<feature type="compositionally biased region" description="Basic and acidic residues" evidence="1">
    <location>
        <begin position="196"/>
        <end position="206"/>
    </location>
</feature>
<feature type="compositionally biased region" description="Basic and acidic residues" evidence="1">
    <location>
        <begin position="214"/>
        <end position="223"/>
    </location>
</feature>
<dbReference type="RefSeq" id="WP_092454734.1">
    <property type="nucleotide sequence ID" value="NZ_FOJI01000010.1"/>
</dbReference>
<reference evidence="2 3" key="1">
    <citation type="submission" date="2016-10" db="EMBL/GenBank/DDBJ databases">
        <authorList>
            <person name="de Groot N.N."/>
        </authorList>
    </citation>
    <scope>NUCLEOTIDE SEQUENCE [LARGE SCALE GENOMIC DNA]</scope>
    <source>
        <strain evidence="2 3">DSM 9179</strain>
    </source>
</reference>
<proteinExistence type="predicted"/>
<sequence length="266" mass="29970">MMGMNTFLMRNSVNIFDKNQVNISRADAGVANGNRVNINEVNSYETGMLQSIGDEANVDSISEGGFMLQDVAMQIKGLLNYGVVGSGGSGIDSDKGKQKYLGKINARLQSGRPLTPKQIAYLQKNEPLLYLYAKIIEIKRKSVESQLKNCRSKEEAQRIQEFAMSSIGKNNPIREKLINTVNYTIEEFKRTDSYKHLPSTDKEANHHNNSVNKLKTDEDKQNDQEEDDTDDEDRLTVQYDISLGKYQEAFICKTNDIESSFSSIQC</sequence>
<name>A0A1I0QYL1_9FIRM</name>
<evidence type="ECO:0000313" key="3">
    <source>
        <dbReference type="Proteomes" id="UP000199701"/>
    </source>
</evidence>
<feature type="region of interest" description="Disordered" evidence="1">
    <location>
        <begin position="196"/>
        <end position="234"/>
    </location>
</feature>
<protein>
    <submittedName>
        <fullName evidence="2">Uncharacterized protein</fullName>
    </submittedName>
</protein>
<dbReference type="OrthoDB" id="2066348at2"/>
<accession>A0A1I0QYL1</accession>
<gene>
    <name evidence="2" type="ORF">SAMN05421659_11041</name>
</gene>
<dbReference type="AlphaFoldDB" id="A0A1I0QYL1"/>
<keyword evidence="3" id="KW-1185">Reference proteome</keyword>
<feature type="compositionally biased region" description="Acidic residues" evidence="1">
    <location>
        <begin position="224"/>
        <end position="233"/>
    </location>
</feature>
<dbReference type="EMBL" id="FOJI01000010">
    <property type="protein sequence ID" value="SEW32944.1"/>
    <property type="molecule type" value="Genomic_DNA"/>
</dbReference>
<evidence type="ECO:0000256" key="1">
    <source>
        <dbReference type="SAM" id="MobiDB-lite"/>
    </source>
</evidence>